<dbReference type="Proteomes" id="UP000256845">
    <property type="component" value="Unassembled WGS sequence"/>
</dbReference>
<dbReference type="RefSeq" id="WP_115938611.1">
    <property type="nucleotide sequence ID" value="NZ_QRDW01000012.1"/>
</dbReference>
<dbReference type="OrthoDB" id="5449792at2"/>
<proteinExistence type="predicted"/>
<evidence type="ECO:0000313" key="2">
    <source>
        <dbReference type="Proteomes" id="UP000256845"/>
    </source>
</evidence>
<accession>A0A3D9H6G2</accession>
<comment type="caution">
    <text evidence="1">The sequence shown here is derived from an EMBL/GenBank/DDBJ whole genome shotgun (WGS) entry which is preliminary data.</text>
</comment>
<gene>
    <name evidence="1" type="ORF">DFP90_11267</name>
</gene>
<organism evidence="1 2">
    <name type="scientific">Aestuariispira insulae</name>
    <dbReference type="NCBI Taxonomy" id="1461337"/>
    <lineage>
        <taxon>Bacteria</taxon>
        <taxon>Pseudomonadati</taxon>
        <taxon>Pseudomonadota</taxon>
        <taxon>Alphaproteobacteria</taxon>
        <taxon>Rhodospirillales</taxon>
        <taxon>Kiloniellaceae</taxon>
        <taxon>Aestuariispira</taxon>
    </lineage>
</organism>
<keyword evidence="2" id="KW-1185">Reference proteome</keyword>
<evidence type="ECO:0000313" key="1">
    <source>
        <dbReference type="EMBL" id="RED45074.1"/>
    </source>
</evidence>
<dbReference type="EMBL" id="QRDW01000012">
    <property type="protein sequence ID" value="RED45074.1"/>
    <property type="molecule type" value="Genomic_DNA"/>
</dbReference>
<protein>
    <submittedName>
        <fullName evidence="1">Uncharacterized protein</fullName>
    </submittedName>
</protein>
<dbReference type="AlphaFoldDB" id="A0A3D9H6G2"/>
<sequence length="263" mass="29514">MLVELIKSTLTPCPKWAKKMGFVAESVAIDARAKRCAAAWEPHQKECKKFILQAVEGCEQTRTALVAGSGACLDLPLKELADRFDRVILLDIVHPITNRSSKLPNVLQIVADITGVGEELYAFKTLPDPVPVPDLYHIFPDIDLVVSLNLLSQLPVTFLDWLQEEGLAEDEALDQFGHDLIRAHLDWLQGFQGVRCLITDRRWEEKDPTGRVISQSDPLYGIEMPGPDRIWRWAVAPMGELDGPVWRENLVAGYLDYTENASD</sequence>
<name>A0A3D9H6G2_9PROT</name>
<reference evidence="1 2" key="1">
    <citation type="submission" date="2018-07" db="EMBL/GenBank/DDBJ databases">
        <title>Genomic Encyclopedia of Type Strains, Phase III (KMG-III): the genomes of soil and plant-associated and newly described type strains.</title>
        <authorList>
            <person name="Whitman W."/>
        </authorList>
    </citation>
    <scope>NUCLEOTIDE SEQUENCE [LARGE SCALE GENOMIC DNA]</scope>
    <source>
        <strain evidence="1 2">CECT 8488</strain>
    </source>
</reference>